<dbReference type="EMBL" id="PZZL01000001">
    <property type="protein sequence ID" value="PTM61851.1"/>
    <property type="molecule type" value="Genomic_DNA"/>
</dbReference>
<evidence type="ECO:0000313" key="3">
    <source>
        <dbReference type="EMBL" id="PTM61851.1"/>
    </source>
</evidence>
<proteinExistence type="inferred from homology"/>
<dbReference type="InterPro" id="IPR006016">
    <property type="entry name" value="UspA"/>
</dbReference>
<dbReference type="SUPFAM" id="SSF52402">
    <property type="entry name" value="Adenine nucleotide alpha hydrolases-like"/>
    <property type="match status" value="1"/>
</dbReference>
<dbReference type="RefSeq" id="WP_108174292.1">
    <property type="nucleotide sequence ID" value="NZ_JAIESU010000014.1"/>
</dbReference>
<sequence length="144" mass="15606">MFHTILCPVDTAEPGLETKALSVARQLAAESGASITLLAVVPDMPVMAAEYLPADFHANQMSEAEQTLKDLAVKSDLPQDKVQTRVRLGRPYHEILEEAEASHADLIVMASHRPRLATYLLGSNAAHVVRHAQCSVMALRPEAA</sequence>
<protein>
    <submittedName>
        <fullName evidence="3">Nucleotide-binding universal stress UspA family protein</fullName>
    </submittedName>
</protein>
<dbReference type="AlphaFoldDB" id="A0A2T4ZIQ3"/>
<dbReference type="Proteomes" id="UP000241808">
    <property type="component" value="Unassembled WGS sequence"/>
</dbReference>
<accession>A0A2T4ZIQ3</accession>
<name>A0A2T4ZIQ3_9HYPH</name>
<dbReference type="PRINTS" id="PR01438">
    <property type="entry name" value="UNVRSLSTRESS"/>
</dbReference>
<keyword evidence="4" id="KW-1185">Reference proteome</keyword>
<organism evidence="3 4">
    <name type="scientific">Phreatobacter oligotrophus</name>
    <dbReference type="NCBI Taxonomy" id="1122261"/>
    <lineage>
        <taxon>Bacteria</taxon>
        <taxon>Pseudomonadati</taxon>
        <taxon>Pseudomonadota</taxon>
        <taxon>Alphaproteobacteria</taxon>
        <taxon>Hyphomicrobiales</taxon>
        <taxon>Phreatobacteraceae</taxon>
        <taxon>Phreatobacter</taxon>
    </lineage>
</organism>
<dbReference type="InterPro" id="IPR006015">
    <property type="entry name" value="Universal_stress_UspA"/>
</dbReference>
<dbReference type="Pfam" id="PF00582">
    <property type="entry name" value="Usp"/>
    <property type="match status" value="1"/>
</dbReference>
<dbReference type="PANTHER" id="PTHR46268">
    <property type="entry name" value="STRESS RESPONSE PROTEIN NHAX"/>
    <property type="match status" value="1"/>
</dbReference>
<comment type="caution">
    <text evidence="3">The sequence shown here is derived from an EMBL/GenBank/DDBJ whole genome shotgun (WGS) entry which is preliminary data.</text>
</comment>
<reference evidence="3 4" key="1">
    <citation type="submission" date="2018-04" db="EMBL/GenBank/DDBJ databases">
        <title>Genomic Encyclopedia of Archaeal and Bacterial Type Strains, Phase II (KMG-II): from individual species to whole genera.</title>
        <authorList>
            <person name="Goeker M."/>
        </authorList>
    </citation>
    <scope>NUCLEOTIDE SEQUENCE [LARGE SCALE GENOMIC DNA]</scope>
    <source>
        <strain evidence="3 4">DSM 25521</strain>
    </source>
</reference>
<feature type="domain" description="UspA" evidence="2">
    <location>
        <begin position="1"/>
        <end position="140"/>
    </location>
</feature>
<evidence type="ECO:0000313" key="4">
    <source>
        <dbReference type="Proteomes" id="UP000241808"/>
    </source>
</evidence>
<dbReference type="CDD" id="cd00293">
    <property type="entry name" value="USP-like"/>
    <property type="match status" value="1"/>
</dbReference>
<dbReference type="OrthoDB" id="9792500at2"/>
<evidence type="ECO:0000259" key="2">
    <source>
        <dbReference type="Pfam" id="PF00582"/>
    </source>
</evidence>
<comment type="similarity">
    <text evidence="1">Belongs to the universal stress protein A family.</text>
</comment>
<evidence type="ECO:0000256" key="1">
    <source>
        <dbReference type="ARBA" id="ARBA00008791"/>
    </source>
</evidence>
<dbReference type="PANTHER" id="PTHR46268:SF6">
    <property type="entry name" value="UNIVERSAL STRESS PROTEIN UP12"/>
    <property type="match status" value="1"/>
</dbReference>
<dbReference type="Gene3D" id="3.40.50.620">
    <property type="entry name" value="HUPs"/>
    <property type="match status" value="1"/>
</dbReference>
<dbReference type="InterPro" id="IPR014729">
    <property type="entry name" value="Rossmann-like_a/b/a_fold"/>
</dbReference>
<gene>
    <name evidence="3" type="ORF">C8P69_101522</name>
</gene>